<keyword evidence="5" id="KW-1185">Reference proteome</keyword>
<feature type="coiled-coil region" evidence="1">
    <location>
        <begin position="1142"/>
        <end position="1169"/>
    </location>
</feature>
<dbReference type="Pfam" id="PF00621">
    <property type="entry name" value="RhoGEF"/>
    <property type="match status" value="1"/>
</dbReference>
<dbReference type="SMART" id="SM00325">
    <property type="entry name" value="RhoGEF"/>
    <property type="match status" value="1"/>
</dbReference>
<dbReference type="GO" id="GO:0005737">
    <property type="term" value="C:cytoplasm"/>
    <property type="evidence" value="ECO:0000318"/>
    <property type="project" value="GO_Central"/>
</dbReference>
<feature type="compositionally biased region" description="Polar residues" evidence="2">
    <location>
        <begin position="806"/>
        <end position="816"/>
    </location>
</feature>
<feature type="compositionally biased region" description="Polar residues" evidence="2">
    <location>
        <begin position="715"/>
        <end position="729"/>
    </location>
</feature>
<feature type="coiled-coil region" evidence="1">
    <location>
        <begin position="1331"/>
        <end position="1372"/>
    </location>
</feature>
<feature type="region of interest" description="Disordered" evidence="2">
    <location>
        <begin position="77"/>
        <end position="116"/>
    </location>
</feature>
<dbReference type="GeneID" id="3258362"/>
<dbReference type="EMBL" id="AE017346">
    <property type="protein sequence ID" value="AAW44108.1"/>
    <property type="molecule type" value="Genomic_DNA"/>
</dbReference>
<dbReference type="CDD" id="cd00160">
    <property type="entry name" value="RhoGEF"/>
    <property type="match status" value="1"/>
</dbReference>
<dbReference type="PROSITE" id="PS50010">
    <property type="entry name" value="DH_2"/>
    <property type="match status" value="1"/>
</dbReference>
<sequence length="1380" mass="151467">MGPLLSPTKPRPLSRHRSAEPFPPAPPPKAIDLNSSTRSTDKDTGRKITRRAFLCDVIIEREGEETANLLAHLGEPLKPLSTLPPPAQTTNGRPTTPSRLSQPPDSDDDARGNTGPVWTAVKSDEMKKKLANVIEELVRTERSYLSRVHALKTAYADRLRLYSKDPNQQLIPPYEAKAMFANIELIVPASMTFLGDLEEMMQSGHAEDLVGDVCLKHFKILRTFDPYRTYLSKQDESQKLFQDSLKKFIGFGTFIESTKYQTTGIGNIGLRELLMEPVQRIPRYTLLWQTMIKCMSPLSTQRAKLLEAIEIASGIARCEPDAQTVRATVMYNLERNIDNFPAKLFSNNRDFIDAIDVEDIPAEYPTAQCPNGRPTSINSRIAVSTASTPSLPAFGSLPSTGSHIPQSPQSATSAMPTLHCTLFLFDDKLMIVKRQSSSISGRKITGTDDVQKLVKSGGGIAVKEKNNAKRDKLSYRGEVDILDVMASDVGNGDFHLFFERPPADQCGRWGNRSFRSYSTVHPPYSVSLDPVATRKDKLRFIQNLWAAQALARAKVLPSSESKAVPRVLQSETEVDFEGGDLERATCFWDVWNRNEWCGQRKGKVVIHVDEDGMAPALPIDTRSTKLSVYLQPMAGGLCRYAHSVAGKEEAERIVVDMSEVKEKIASTINHYGIFKFRTGTISCPTTPSSGTHRIRPSMLNLDTISRNLFGAGSVSGRSGTSNDMFSTAGSKRGSKYAMSRSSSMETSLYSTDGHEEKEASKKKFSKISLSPDPHSLIAGAPYAAETDNIRQSEIDLNQRLDAAKKNGQSTTLSSGTAPKLNKLGNRSVTELRRSNEGIAERHISCRTTGTNSPIPPSSPSKSSSPLRIRNATPPKHPASPDTDTTPQARLPPPIITSPVTAPLNIRKTPSRAQTISSEHVVTSPSRATSPAPSVAIAPTYYLPSDPSLTSKPSLSHKPSTSRPGGPRGPVPRSPLPTIKTQLPSTAITSSSTAGSRHTGLRIVSGNGRRISLNRETVPLKGEEENDPFATNTPSIPSTAKRQHSVESLSPRKRSPSLGKSPLGEVGNNPPLVIKPHRRTSAKAGTPRRTSGPLMSARTVSASRSSINSVASADTINTVNTAGTCGGGEDVEMKEYEDVVGAMDATLNKIRDARGSAKRLKSEVSGLRKQIIRESGKAKQSLAVKIDRAGSLPRSPQKRHISRMVEQDVYDLTPSLSRQSSQSKKDIEIDVMDECARGIVQITQRMDLHLRQAEMDAEQAVVLGRCAIAENDEKSQEISMLKGQLERSREHHELLQRQLGDAQIELDVVYEAFNTELDGMFNDAQLPEDEAFQALRNDLQVTKANRNVLQLENQKLKRELEEANLKRDQWARILRTQGHIV</sequence>
<evidence type="ECO:0000259" key="3">
    <source>
        <dbReference type="PROSITE" id="PS50010"/>
    </source>
</evidence>
<evidence type="ECO:0000313" key="5">
    <source>
        <dbReference type="Proteomes" id="UP000002149"/>
    </source>
</evidence>
<dbReference type="OMA" id="HQYGLFK"/>
<gene>
    <name evidence="4" type="ordered locus">CNF03450</name>
</gene>
<feature type="compositionally biased region" description="Polar residues" evidence="2">
    <location>
        <begin position="739"/>
        <end position="750"/>
    </location>
</feature>
<dbReference type="Proteomes" id="UP000002149">
    <property type="component" value="Chromosome 6"/>
</dbReference>
<dbReference type="InterPro" id="IPR051092">
    <property type="entry name" value="FYVE_RhoGEF_PH"/>
</dbReference>
<reference evidence="4 5" key="1">
    <citation type="journal article" date="2005" name="Science">
        <title>The genome of the basidiomycetous yeast and human pathogen Cryptococcus neoformans.</title>
        <authorList>
            <person name="Loftus B.J."/>
            <person name="Fung E."/>
            <person name="Roncaglia P."/>
            <person name="Rowley D."/>
            <person name="Amedeo P."/>
            <person name="Bruno D."/>
            <person name="Vamathevan J."/>
            <person name="Miranda M."/>
            <person name="Anderson I.J."/>
            <person name="Fraser J.A."/>
            <person name="Allen J.E."/>
            <person name="Bosdet I.E."/>
            <person name="Brent M.R."/>
            <person name="Chiu R."/>
            <person name="Doering T.L."/>
            <person name="Donlin M.J."/>
            <person name="D'Souza C.A."/>
            <person name="Fox D.S."/>
            <person name="Grinberg V."/>
            <person name="Fu J."/>
            <person name="Fukushima M."/>
            <person name="Haas B.J."/>
            <person name="Huang J.C."/>
            <person name="Janbon G."/>
            <person name="Jones S.J."/>
            <person name="Koo H.L."/>
            <person name="Krzywinski M.I."/>
            <person name="Kwon-Chung J.K."/>
            <person name="Lengeler K.B."/>
            <person name="Maiti R."/>
            <person name="Marra M.A."/>
            <person name="Marra R.E."/>
            <person name="Mathewson C.A."/>
            <person name="Mitchell T.G."/>
            <person name="Pertea M."/>
            <person name="Riggs F.R."/>
            <person name="Salzberg S.L."/>
            <person name="Schein J.E."/>
            <person name="Shvartsbeyn A."/>
            <person name="Shin H."/>
            <person name="Shumway M."/>
            <person name="Specht C.A."/>
            <person name="Suh B.B."/>
            <person name="Tenney A."/>
            <person name="Utterback T.R."/>
            <person name="Wickes B.L."/>
            <person name="Wortman J.R."/>
            <person name="Wye N.H."/>
            <person name="Kronstad J.W."/>
            <person name="Lodge J.K."/>
            <person name="Heitman J."/>
            <person name="Davis R.W."/>
            <person name="Fraser C.M."/>
            <person name="Hyman R.W."/>
        </authorList>
    </citation>
    <scope>NUCLEOTIDE SEQUENCE [LARGE SCALE GENOMIC DNA]</scope>
    <source>
        <strain evidence="5">JEC21 / ATCC MYA-565</strain>
    </source>
</reference>
<feature type="compositionally biased region" description="Polar residues" evidence="2">
    <location>
        <begin position="88"/>
        <end position="104"/>
    </location>
</feature>
<feature type="compositionally biased region" description="Polar residues" evidence="2">
    <location>
        <begin position="946"/>
        <end position="957"/>
    </location>
</feature>
<feature type="region of interest" description="Disordered" evidence="2">
    <location>
        <begin position="712"/>
        <end position="771"/>
    </location>
</feature>
<dbReference type="STRING" id="214684.Q5KF15"/>
<dbReference type="GO" id="GO:0005085">
    <property type="term" value="F:guanyl-nucleotide exchange factor activity"/>
    <property type="evidence" value="ECO:0000318"/>
    <property type="project" value="GO_Central"/>
</dbReference>
<keyword evidence="1" id="KW-0175">Coiled coil</keyword>
<feature type="compositionally biased region" description="Low complexity" evidence="2">
    <location>
        <begin position="984"/>
        <end position="995"/>
    </location>
</feature>
<name>Q5KF15_CRYD1</name>
<dbReference type="VEuPathDB" id="FungiDB:CNF03450"/>
<feature type="coiled-coil region" evidence="1">
    <location>
        <begin position="1277"/>
        <end position="1304"/>
    </location>
</feature>
<evidence type="ECO:0000256" key="2">
    <source>
        <dbReference type="SAM" id="MobiDB-lite"/>
    </source>
</evidence>
<dbReference type="InParanoid" id="Q5KF15"/>
<dbReference type="PaxDb" id="214684-Q5KF15"/>
<protein>
    <recommendedName>
        <fullName evidence="3">DH domain-containing protein</fullName>
    </recommendedName>
</protein>
<feature type="region of interest" description="Disordered" evidence="2">
    <location>
        <begin position="805"/>
        <end position="932"/>
    </location>
</feature>
<dbReference type="InterPro" id="IPR035899">
    <property type="entry name" value="DBL_dom_sf"/>
</dbReference>
<dbReference type="HOGENOM" id="CLU_003463_0_0_1"/>
<dbReference type="RefSeq" id="XP_571415.1">
    <property type="nucleotide sequence ID" value="XM_571415.2"/>
</dbReference>
<feature type="compositionally biased region" description="Polar residues" evidence="2">
    <location>
        <begin position="910"/>
        <end position="920"/>
    </location>
</feature>
<feature type="compositionally biased region" description="Polar residues" evidence="2">
    <location>
        <begin position="1028"/>
        <end position="1039"/>
    </location>
</feature>
<evidence type="ECO:0000256" key="1">
    <source>
        <dbReference type="SAM" id="Coils"/>
    </source>
</evidence>
<proteinExistence type="predicted"/>
<dbReference type="PANTHER" id="PTHR12673:SF270">
    <property type="entry name" value="FYVE-TYPE DOMAIN-CONTAINING PROTEIN"/>
    <property type="match status" value="1"/>
</dbReference>
<dbReference type="SUPFAM" id="SSF48065">
    <property type="entry name" value="DBL homology domain (DH-domain)"/>
    <property type="match status" value="1"/>
</dbReference>
<dbReference type="Gene3D" id="1.20.900.10">
    <property type="entry name" value="Dbl homology (DH) domain"/>
    <property type="match status" value="1"/>
</dbReference>
<dbReference type="PANTHER" id="PTHR12673">
    <property type="entry name" value="FACIOGENITAL DYSPLASIA PROTEIN"/>
    <property type="match status" value="1"/>
</dbReference>
<feature type="compositionally biased region" description="Basic and acidic residues" evidence="2">
    <location>
        <begin position="752"/>
        <end position="761"/>
    </location>
</feature>
<dbReference type="OrthoDB" id="660555at2759"/>
<evidence type="ECO:0000313" key="4">
    <source>
        <dbReference type="EMBL" id="AAW44108.1"/>
    </source>
</evidence>
<dbReference type="InterPro" id="IPR000219">
    <property type="entry name" value="DH_dom"/>
</dbReference>
<feature type="compositionally biased region" description="Low complexity" evidence="2">
    <location>
        <begin position="921"/>
        <end position="932"/>
    </location>
</feature>
<organism evidence="4 5">
    <name type="scientific">Cryptococcus deneoformans (strain JEC21 / ATCC MYA-565)</name>
    <name type="common">Cryptococcus neoformans var. neoformans serotype D</name>
    <dbReference type="NCBI Taxonomy" id="214684"/>
    <lineage>
        <taxon>Eukaryota</taxon>
        <taxon>Fungi</taxon>
        <taxon>Dikarya</taxon>
        <taxon>Basidiomycota</taxon>
        <taxon>Agaricomycotina</taxon>
        <taxon>Tremellomycetes</taxon>
        <taxon>Tremellales</taxon>
        <taxon>Cryptococcaceae</taxon>
        <taxon>Cryptococcus</taxon>
        <taxon>Cryptococcus neoformans species complex</taxon>
    </lineage>
</organism>
<dbReference type="eggNOG" id="ENOG502QVFV">
    <property type="taxonomic scope" value="Eukaryota"/>
</dbReference>
<feature type="region of interest" description="Disordered" evidence="2">
    <location>
        <begin position="944"/>
        <end position="1100"/>
    </location>
</feature>
<feature type="domain" description="DH" evidence="3">
    <location>
        <begin position="129"/>
        <end position="322"/>
    </location>
</feature>
<accession>Q5KF15</accession>
<feature type="region of interest" description="Disordered" evidence="2">
    <location>
        <begin position="1"/>
        <end position="45"/>
    </location>
</feature>
<dbReference type="KEGG" id="cne:CNF03450"/>
<feature type="compositionally biased region" description="Basic and acidic residues" evidence="2">
    <location>
        <begin position="829"/>
        <end position="843"/>
    </location>
</feature>